<gene>
    <name evidence="3" type="primary">LOC103718649</name>
</gene>
<dbReference type="AlphaFoldDB" id="A0A8B7CTL3"/>
<evidence type="ECO:0000256" key="1">
    <source>
        <dbReference type="SAM" id="MobiDB-lite"/>
    </source>
</evidence>
<dbReference type="GeneID" id="103718649"/>
<name>A0A8B7CTL3_PHODC</name>
<sequence length="152" mass="16869">MFPWSNVVILQRKRGPDVISVQRKRKAKERNAGRNIMLPPPKPQLFPRKPRNKGGKSKKKAKITLPPSSDPIPSPTPPPPPPPTPPPPPPPPFLFRTYPSPSSTSSTPLPPPSMPRKRFLRRIMPLLLVGSGAYALMRNSEKELAVKDEKLG</sequence>
<dbReference type="Proteomes" id="UP000228380">
    <property type="component" value="Chromosome 8"/>
</dbReference>
<dbReference type="RefSeq" id="XP_008805790.1">
    <property type="nucleotide sequence ID" value="XM_008807568.4"/>
</dbReference>
<reference evidence="2" key="1">
    <citation type="journal article" date="2019" name="Nat. Commun.">
        <title>Genome-wide association mapping of date palm fruit traits.</title>
        <authorList>
            <person name="Hazzouri K.M."/>
            <person name="Gros-Balthazard M."/>
            <person name="Flowers J.M."/>
            <person name="Copetti D."/>
            <person name="Lemansour A."/>
            <person name="Lebrun M."/>
            <person name="Masmoudi K."/>
            <person name="Ferrand S."/>
            <person name="Dhar M.I."/>
            <person name="Fresquez Z.A."/>
            <person name="Rosas U."/>
            <person name="Zhang J."/>
            <person name="Talag J."/>
            <person name="Lee S."/>
            <person name="Kudrna D."/>
            <person name="Powell R.F."/>
            <person name="Leitch I.J."/>
            <person name="Krueger R.R."/>
            <person name="Wing R.A."/>
            <person name="Amiri K.M.A."/>
            <person name="Purugganan M.D."/>
        </authorList>
    </citation>
    <scope>NUCLEOTIDE SEQUENCE [LARGE SCALE GENOMIC DNA]</scope>
    <source>
        <strain evidence="2">cv. Khalas</strain>
    </source>
</reference>
<accession>A0A8B7CTL3</accession>
<organism evidence="2 3">
    <name type="scientific">Phoenix dactylifera</name>
    <name type="common">Date palm</name>
    <dbReference type="NCBI Taxonomy" id="42345"/>
    <lineage>
        <taxon>Eukaryota</taxon>
        <taxon>Viridiplantae</taxon>
        <taxon>Streptophyta</taxon>
        <taxon>Embryophyta</taxon>
        <taxon>Tracheophyta</taxon>
        <taxon>Spermatophyta</taxon>
        <taxon>Magnoliopsida</taxon>
        <taxon>Liliopsida</taxon>
        <taxon>Arecaceae</taxon>
        <taxon>Coryphoideae</taxon>
        <taxon>Phoeniceae</taxon>
        <taxon>Phoenix</taxon>
    </lineage>
</organism>
<protein>
    <submittedName>
        <fullName evidence="3">Sulfated surface glycoprotein 185-like isoform X2</fullName>
    </submittedName>
</protein>
<evidence type="ECO:0000313" key="3">
    <source>
        <dbReference type="RefSeq" id="XP_008805790.1"/>
    </source>
</evidence>
<dbReference type="OrthoDB" id="10424483at2759"/>
<feature type="region of interest" description="Disordered" evidence="1">
    <location>
        <begin position="19"/>
        <end position="116"/>
    </location>
</feature>
<feature type="compositionally biased region" description="Pro residues" evidence="1">
    <location>
        <begin position="68"/>
        <end position="93"/>
    </location>
</feature>
<keyword evidence="2" id="KW-1185">Reference proteome</keyword>
<reference evidence="3" key="2">
    <citation type="submission" date="2025-08" db="UniProtKB">
        <authorList>
            <consortium name="RefSeq"/>
        </authorList>
    </citation>
    <scope>IDENTIFICATION</scope>
    <source>
        <tissue evidence="3">Young leaves</tissue>
    </source>
</reference>
<feature type="compositionally biased region" description="Basic residues" evidence="1">
    <location>
        <begin position="48"/>
        <end position="62"/>
    </location>
</feature>
<proteinExistence type="predicted"/>
<evidence type="ECO:0000313" key="2">
    <source>
        <dbReference type="Proteomes" id="UP000228380"/>
    </source>
</evidence>